<sequence>PIYDLEPPDNSSKLPLSGFSSFMEYFDGMGNSDSLGNDRSLLFQFERLNRHNWATWKKHFQNVILAKIIKISPTPNGSNQTTRLPNSFSNVCQVTKCPPPMCIEYSLVPLQRTARMVSIFLNPQ</sequence>
<feature type="non-terminal residue" evidence="1">
    <location>
        <position position="1"/>
    </location>
</feature>
<keyword evidence="2" id="KW-1185">Reference proteome</keyword>
<proteinExistence type="predicted"/>
<comment type="caution">
    <text evidence="1">The sequence shown here is derived from an EMBL/GenBank/DDBJ whole genome shotgun (WGS) entry which is preliminary data.</text>
</comment>
<reference evidence="1 2" key="1">
    <citation type="submission" date="2015-08" db="EMBL/GenBank/DDBJ databases">
        <title>Next Generation Sequencing and Analysis of the Genome of Puccinia sorghi L Schw, the Causal Agent of Maize Common Rust.</title>
        <authorList>
            <person name="Rochi L."/>
            <person name="Burguener G."/>
            <person name="Darino M."/>
            <person name="Turjanski A."/>
            <person name="Kreff E."/>
            <person name="Dieguez M.J."/>
            <person name="Sacco F."/>
        </authorList>
    </citation>
    <scope>NUCLEOTIDE SEQUENCE [LARGE SCALE GENOMIC DNA]</scope>
    <source>
        <strain evidence="1 2">RO10H11247</strain>
    </source>
</reference>
<accession>A0A0L6UE33</accession>
<dbReference type="VEuPathDB" id="FungiDB:VP01_6917g1"/>
<protein>
    <submittedName>
        <fullName evidence="1">Uncharacterized protein</fullName>
    </submittedName>
</protein>
<evidence type="ECO:0000313" key="2">
    <source>
        <dbReference type="Proteomes" id="UP000037035"/>
    </source>
</evidence>
<dbReference type="EMBL" id="LAVV01012291">
    <property type="protein sequence ID" value="KNZ46824.1"/>
    <property type="molecule type" value="Genomic_DNA"/>
</dbReference>
<name>A0A0L6UE33_9BASI</name>
<organism evidence="1 2">
    <name type="scientific">Puccinia sorghi</name>
    <dbReference type="NCBI Taxonomy" id="27349"/>
    <lineage>
        <taxon>Eukaryota</taxon>
        <taxon>Fungi</taxon>
        <taxon>Dikarya</taxon>
        <taxon>Basidiomycota</taxon>
        <taxon>Pucciniomycotina</taxon>
        <taxon>Pucciniomycetes</taxon>
        <taxon>Pucciniales</taxon>
        <taxon>Pucciniaceae</taxon>
        <taxon>Puccinia</taxon>
    </lineage>
</organism>
<dbReference type="Proteomes" id="UP000037035">
    <property type="component" value="Unassembled WGS sequence"/>
</dbReference>
<dbReference type="AlphaFoldDB" id="A0A0L6UE33"/>
<gene>
    <name evidence="1" type="ORF">VP01_6917g1</name>
</gene>
<evidence type="ECO:0000313" key="1">
    <source>
        <dbReference type="EMBL" id="KNZ46824.1"/>
    </source>
</evidence>